<evidence type="ECO:0000256" key="1">
    <source>
        <dbReference type="SAM" id="MobiDB-lite"/>
    </source>
</evidence>
<protein>
    <submittedName>
        <fullName evidence="2">Uncharacterized protein</fullName>
    </submittedName>
</protein>
<dbReference type="AlphaFoldDB" id="A0A7S2JVH7"/>
<sequence>MAPIAAPAPARAEDARCLERLAAVGSIATVRNTFLHFPADEEEELMIVKRGSARCKTLPTMSPMSFASLPACCFDEEDDVSCKGSEATPPTTARGASSGSDDDPRCSRCSSPEPLVPFAAAPTEIARGMVHERTAQGGALLRWSVEERRILGQDKMFVSPSFYLSLPNLGRLPFKLILHAAAPPAAQKKGKGAQGFRSAEGWVRVELKCCDDLLPGDHADICLSIGMGLGDLAQPVRGPVRHNLAQQSMCGLPKGQDMWHLPRSVDPVTRRVHVVVMVEPSAA</sequence>
<accession>A0A7S2JVH7</accession>
<organism evidence="2">
    <name type="scientific">Zooxanthella nutricula</name>
    <dbReference type="NCBI Taxonomy" id="1333877"/>
    <lineage>
        <taxon>Eukaryota</taxon>
        <taxon>Sar</taxon>
        <taxon>Alveolata</taxon>
        <taxon>Dinophyceae</taxon>
        <taxon>Peridiniales</taxon>
        <taxon>Peridiniales incertae sedis</taxon>
        <taxon>Zooxanthella</taxon>
    </lineage>
</organism>
<proteinExistence type="predicted"/>
<evidence type="ECO:0000313" key="2">
    <source>
        <dbReference type="EMBL" id="CAD9558867.1"/>
    </source>
</evidence>
<gene>
    <name evidence="2" type="ORF">BRAN1462_LOCUS22290</name>
</gene>
<reference evidence="2" key="1">
    <citation type="submission" date="2021-01" db="EMBL/GenBank/DDBJ databases">
        <authorList>
            <person name="Corre E."/>
            <person name="Pelletier E."/>
            <person name="Niang G."/>
            <person name="Scheremetjew M."/>
            <person name="Finn R."/>
            <person name="Kale V."/>
            <person name="Holt S."/>
            <person name="Cochrane G."/>
            <person name="Meng A."/>
            <person name="Brown T."/>
            <person name="Cohen L."/>
        </authorList>
    </citation>
    <scope>NUCLEOTIDE SEQUENCE</scope>
    <source>
        <strain evidence="2">RCC3387</strain>
    </source>
</reference>
<dbReference type="EMBL" id="HBGW01035257">
    <property type="protein sequence ID" value="CAD9558867.1"/>
    <property type="molecule type" value="Transcribed_RNA"/>
</dbReference>
<name>A0A7S2JVH7_9DINO</name>
<feature type="region of interest" description="Disordered" evidence="1">
    <location>
        <begin position="83"/>
        <end position="110"/>
    </location>
</feature>